<dbReference type="PROSITE" id="PS00794">
    <property type="entry name" value="HPPK"/>
    <property type="match status" value="1"/>
</dbReference>
<comment type="catalytic activity">
    <reaction evidence="1">
        <text>6-hydroxymethyl-7,8-dihydropterin + ATP = (7,8-dihydropterin-6-yl)methyl diphosphate + AMP + H(+)</text>
        <dbReference type="Rhea" id="RHEA:11412"/>
        <dbReference type="ChEBI" id="CHEBI:15378"/>
        <dbReference type="ChEBI" id="CHEBI:30616"/>
        <dbReference type="ChEBI" id="CHEBI:44841"/>
        <dbReference type="ChEBI" id="CHEBI:72950"/>
        <dbReference type="ChEBI" id="CHEBI:456215"/>
        <dbReference type="EC" id="2.7.6.3"/>
    </reaction>
</comment>
<dbReference type="InterPro" id="IPR006157">
    <property type="entry name" value="FolB_dom"/>
</dbReference>
<dbReference type="InterPro" id="IPR043133">
    <property type="entry name" value="GTP-CH-I_C/QueF"/>
</dbReference>
<dbReference type="EMBL" id="JAUSQL010000001">
    <property type="protein sequence ID" value="MDP9833151.1"/>
    <property type="molecule type" value="Genomic_DNA"/>
</dbReference>
<comment type="similarity">
    <text evidence="3">In the N-terminal section; belongs to the DHNA family.</text>
</comment>
<keyword evidence="5" id="KW-0547">Nucleotide-binding</keyword>
<dbReference type="SUPFAM" id="SSF55620">
    <property type="entry name" value="Tetrahydrobiopterin biosynthesis enzymes-like"/>
    <property type="match status" value="1"/>
</dbReference>
<dbReference type="InterPro" id="IPR035907">
    <property type="entry name" value="Hppk_sf"/>
</dbReference>
<keyword evidence="7" id="KW-0067">ATP-binding</keyword>
<dbReference type="NCBIfam" id="TIGR00525">
    <property type="entry name" value="folB"/>
    <property type="match status" value="1"/>
</dbReference>
<evidence type="ECO:0000256" key="1">
    <source>
        <dbReference type="ARBA" id="ARBA00000198"/>
    </source>
</evidence>
<keyword evidence="4 11" id="KW-0808">Transferase</keyword>
<evidence type="ECO:0000256" key="2">
    <source>
        <dbReference type="ARBA" id="ARBA00005051"/>
    </source>
</evidence>
<dbReference type="SMART" id="SM00905">
    <property type="entry name" value="FolB"/>
    <property type="match status" value="1"/>
</dbReference>
<dbReference type="Pfam" id="PF02152">
    <property type="entry name" value="FolB"/>
    <property type="match status" value="1"/>
</dbReference>
<dbReference type="EC" id="4.1.2.25" evidence="9"/>
<dbReference type="Gene3D" id="3.30.1130.10">
    <property type="match status" value="1"/>
</dbReference>
<proteinExistence type="inferred from homology"/>
<evidence type="ECO:0000259" key="10">
    <source>
        <dbReference type="PROSITE" id="PS00794"/>
    </source>
</evidence>
<organism evidence="11 12">
    <name type="scientific">Trueperella abortisuis</name>
    <dbReference type="NCBI Taxonomy" id="445930"/>
    <lineage>
        <taxon>Bacteria</taxon>
        <taxon>Bacillati</taxon>
        <taxon>Actinomycetota</taxon>
        <taxon>Actinomycetes</taxon>
        <taxon>Actinomycetales</taxon>
        <taxon>Actinomycetaceae</taxon>
        <taxon>Trueperella</taxon>
    </lineage>
</organism>
<evidence type="ECO:0000256" key="4">
    <source>
        <dbReference type="ARBA" id="ARBA00022679"/>
    </source>
</evidence>
<dbReference type="CDD" id="cd00534">
    <property type="entry name" value="DHNA_DHNTPE"/>
    <property type="match status" value="1"/>
</dbReference>
<comment type="pathway">
    <text evidence="9">Cofactor biosynthesis; tetrahydrofolate biosynthesis; 2-amino-4-hydroxy-6-hydroxymethyl-7,8-dihydropteridine diphosphate from 7,8-dihydroneopterin triphosphate: step 3/4.</text>
</comment>
<comment type="catalytic activity">
    <reaction evidence="9">
        <text>7,8-dihydroneopterin = 6-hydroxymethyl-7,8-dihydropterin + glycolaldehyde</text>
        <dbReference type="Rhea" id="RHEA:10540"/>
        <dbReference type="ChEBI" id="CHEBI:17001"/>
        <dbReference type="ChEBI" id="CHEBI:17071"/>
        <dbReference type="ChEBI" id="CHEBI:44841"/>
        <dbReference type="EC" id="4.1.2.25"/>
    </reaction>
</comment>
<gene>
    <name evidence="11" type="ORF">J2S45_001830</name>
</gene>
<dbReference type="InterPro" id="IPR006156">
    <property type="entry name" value="Dihydroneopterin_aldolase"/>
</dbReference>
<keyword evidence="12" id="KW-1185">Reference proteome</keyword>
<dbReference type="RefSeq" id="WP_296931285.1">
    <property type="nucleotide sequence ID" value="NZ_CP133407.1"/>
</dbReference>
<dbReference type="Proteomes" id="UP001230145">
    <property type="component" value="Unassembled WGS sequence"/>
</dbReference>
<keyword evidence="9 11" id="KW-0456">Lyase</keyword>
<dbReference type="EC" id="2.7.6.3" evidence="9"/>
<comment type="function">
    <text evidence="9">Catalyzes the conversion of 7,8-dihydroneopterin to 6-hydroxymethyl-7,8-dihydropterin.</text>
</comment>
<evidence type="ECO:0000256" key="9">
    <source>
        <dbReference type="RuleBase" id="RU362079"/>
    </source>
</evidence>
<evidence type="ECO:0000256" key="6">
    <source>
        <dbReference type="ARBA" id="ARBA00022777"/>
    </source>
</evidence>
<evidence type="ECO:0000256" key="3">
    <source>
        <dbReference type="ARBA" id="ARBA00009640"/>
    </source>
</evidence>
<dbReference type="GO" id="GO:0003848">
    <property type="term" value="F:2-amino-4-hydroxy-6-hydroxymethyldihydropteridine diphosphokinase activity"/>
    <property type="evidence" value="ECO:0007669"/>
    <property type="project" value="UniProtKB-EC"/>
</dbReference>
<keyword evidence="6" id="KW-0418">Kinase</keyword>
<comment type="pathway">
    <text evidence="2">Cofactor biosynthesis; tetrahydrofolate biosynthesis; 2-amino-4-hydroxy-6-hydroxymethyl-7,8-dihydropteridine diphosphate from 7,8-dihydroneopterin triphosphate: step 4/4.</text>
</comment>
<dbReference type="SUPFAM" id="SSF55083">
    <property type="entry name" value="6-hydroxymethyl-7,8-dihydropterin pyrophosphokinase, HPPK"/>
    <property type="match status" value="1"/>
</dbReference>
<sequence length="292" mass="31403">MSLSTIRLSGLRARGTHGVLDFEHTAPQDFVVDVALRLDITRAIATDDVAHTINYAEVADAVVAVIEGEHADLIETLAGRIAARVLDFGAAGVEVTVHKPQAPIPHEFADVAVTFERWTGDQIGGLAGGRTFGAQRAVVGIGSNLDDPAGHVRSAIRELGGLGVVVASSLYRTAPRLAQEQAEQPDYVNAVALLDTHLQPLELLDRLQSIEAKHGRVRSERWGARTLDLDIITYADLELDTARLTLPHPRAAERRFVLEPWASLDPGATLAGRRVADLLLDVADQRVEPLGG</sequence>
<reference evidence="11 12" key="1">
    <citation type="submission" date="2023-07" db="EMBL/GenBank/DDBJ databases">
        <title>Sequencing the genomes of 1000 actinobacteria strains.</title>
        <authorList>
            <person name="Klenk H.-P."/>
        </authorList>
    </citation>
    <scope>NUCLEOTIDE SEQUENCE [LARGE SCALE GENOMIC DNA]</scope>
    <source>
        <strain evidence="11 12">DSM 19515</strain>
    </source>
</reference>
<evidence type="ECO:0000256" key="8">
    <source>
        <dbReference type="ARBA" id="ARBA00022909"/>
    </source>
</evidence>
<evidence type="ECO:0000313" key="12">
    <source>
        <dbReference type="Proteomes" id="UP001230145"/>
    </source>
</evidence>
<comment type="similarity">
    <text evidence="9">Belongs to the DHNA family.</text>
</comment>
<evidence type="ECO:0000256" key="7">
    <source>
        <dbReference type="ARBA" id="ARBA00022840"/>
    </source>
</evidence>
<keyword evidence="8 9" id="KW-0289">Folate biosynthesis</keyword>
<dbReference type="NCBIfam" id="TIGR01498">
    <property type="entry name" value="folK"/>
    <property type="match status" value="1"/>
</dbReference>
<dbReference type="PANTHER" id="PTHR43071:SF1">
    <property type="entry name" value="2-AMINO-4-HYDROXY-6-HYDROXYMETHYLDIHYDROPTERIDINE PYROPHOSPHOKINASE"/>
    <property type="match status" value="1"/>
</dbReference>
<dbReference type="PANTHER" id="PTHR43071">
    <property type="entry name" value="2-AMINO-4-HYDROXY-6-HYDROXYMETHYLDIHYDROPTERIDINE PYROPHOSPHOKINASE"/>
    <property type="match status" value="1"/>
</dbReference>
<evidence type="ECO:0000256" key="5">
    <source>
        <dbReference type="ARBA" id="ARBA00022741"/>
    </source>
</evidence>
<evidence type="ECO:0000313" key="11">
    <source>
        <dbReference type="EMBL" id="MDP9833151.1"/>
    </source>
</evidence>
<accession>A0ABT9PKA2</accession>
<dbReference type="CDD" id="cd00483">
    <property type="entry name" value="HPPK"/>
    <property type="match status" value="1"/>
</dbReference>
<dbReference type="GO" id="GO:0004150">
    <property type="term" value="F:dihydroneopterin aldolase activity"/>
    <property type="evidence" value="ECO:0007669"/>
    <property type="project" value="UniProtKB-EC"/>
</dbReference>
<comment type="caution">
    <text evidence="11">The sequence shown here is derived from an EMBL/GenBank/DDBJ whole genome shotgun (WGS) entry which is preliminary data.</text>
</comment>
<dbReference type="InterPro" id="IPR000550">
    <property type="entry name" value="Hppk"/>
</dbReference>
<feature type="domain" description="7,8-dihydro-6-hydroxymethylpterin-pyrophosphokinase" evidence="10">
    <location>
        <begin position="221"/>
        <end position="232"/>
    </location>
</feature>
<protein>
    <recommendedName>
        <fullName evidence="9">Bifunctional folate synthesis protein</fullName>
    </recommendedName>
    <domain>
        <recommendedName>
            <fullName evidence="9">Dihydroneopterin aldolase</fullName>
            <shortName evidence="9">DHNA</shortName>
            <ecNumber evidence="9">4.1.2.25</ecNumber>
        </recommendedName>
        <alternativeName>
            <fullName evidence="9">7,8-dihydroneopterin aldolase</fullName>
        </alternativeName>
    </domain>
    <domain>
        <recommendedName>
            <fullName evidence="9">2-amino-4-hydroxy-6-hydroxymethyldihydropteridine pyrophosphokinase</fullName>
            <ecNumber evidence="9">2.7.6.3</ecNumber>
        </recommendedName>
        <alternativeName>
            <fullName evidence="9">6-hydroxymethyl-7,8-dihydropterin pyrophosphokinase</fullName>
            <shortName evidence="9">PPPK</shortName>
        </alternativeName>
        <alternativeName>
            <fullName evidence="9">7,8-dihydro-6-hydroxymethylpterin pyrophosphokinase</fullName>
            <shortName evidence="9">HPPK</shortName>
        </alternativeName>
    </domain>
</protein>
<dbReference type="Pfam" id="PF01288">
    <property type="entry name" value="HPPK"/>
    <property type="match status" value="1"/>
</dbReference>
<name>A0ABT9PKA2_9ACTO</name>
<dbReference type="NCBIfam" id="TIGR00526">
    <property type="entry name" value="folB_dom"/>
    <property type="match status" value="1"/>
</dbReference>
<dbReference type="Gene3D" id="3.30.70.560">
    <property type="entry name" value="7,8-Dihydro-6-hydroxymethylpterin-pyrophosphokinase HPPK"/>
    <property type="match status" value="1"/>
</dbReference>